<evidence type="ECO:0000313" key="2">
    <source>
        <dbReference type="Proteomes" id="UP000008721"/>
    </source>
</evidence>
<reference evidence="1 2" key="1">
    <citation type="journal article" date="2012" name="Stand. Genomic Sci.">
        <title>Complete genome sequence of the sulfur compounds oxidizing chemolithoautotroph Sulfuricurvum kujiense type strain (YK-1(T)).</title>
        <authorList>
            <person name="Han C."/>
            <person name="Kotsyurbenko O."/>
            <person name="Chertkov O."/>
            <person name="Held B."/>
            <person name="Lapidus A."/>
            <person name="Nolan M."/>
            <person name="Lucas S."/>
            <person name="Hammon N."/>
            <person name="Deshpande S."/>
            <person name="Cheng J.F."/>
            <person name="Tapia R."/>
            <person name="Goodwin L.A."/>
            <person name="Pitluck S."/>
            <person name="Liolios K."/>
            <person name="Pagani I."/>
            <person name="Ivanova N."/>
            <person name="Mavromatis K."/>
            <person name="Mikhailova N."/>
            <person name="Pati A."/>
            <person name="Chen A."/>
            <person name="Palaniappan K."/>
            <person name="Land M."/>
            <person name="Hauser L."/>
            <person name="Chang Y.J."/>
            <person name="Jeffries C.D."/>
            <person name="Brambilla E.M."/>
            <person name="Rohde M."/>
            <person name="Spring S."/>
            <person name="Sikorski J."/>
            <person name="Goker M."/>
            <person name="Woyke T."/>
            <person name="Bristow J."/>
            <person name="Eisen J.A."/>
            <person name="Markowitz V."/>
            <person name="Hugenholtz P."/>
            <person name="Kyrpides N.C."/>
            <person name="Klenk H.P."/>
            <person name="Detter J.C."/>
        </authorList>
    </citation>
    <scope>NUCLEOTIDE SEQUENCE [LARGE SCALE GENOMIC DNA]</scope>
    <source>
        <strain evidence="2">ATCC BAA-921 / DSM 16994 / JCM 11577 / YK-1</strain>
    </source>
</reference>
<name>E4TYU4_SULKY</name>
<gene>
    <name evidence="1" type="ordered locus">Sulku_2445</name>
</gene>
<dbReference type="OrthoDB" id="9827226at2"/>
<protein>
    <submittedName>
        <fullName evidence="1">Uncharacterized protein</fullName>
    </submittedName>
</protein>
<dbReference type="AlphaFoldDB" id="E4TYU4"/>
<dbReference type="RefSeq" id="WP_013461301.1">
    <property type="nucleotide sequence ID" value="NC_014762.1"/>
</dbReference>
<evidence type="ECO:0000313" key="1">
    <source>
        <dbReference type="EMBL" id="ADR35104.1"/>
    </source>
</evidence>
<organism evidence="1 2">
    <name type="scientific">Sulfuricurvum kujiense (strain ATCC BAA-921 / DSM 16994 / JCM 11577 / YK-1)</name>
    <dbReference type="NCBI Taxonomy" id="709032"/>
    <lineage>
        <taxon>Bacteria</taxon>
        <taxon>Pseudomonadati</taxon>
        <taxon>Campylobacterota</taxon>
        <taxon>Epsilonproteobacteria</taxon>
        <taxon>Campylobacterales</taxon>
        <taxon>Sulfurimonadaceae</taxon>
        <taxon>Sulfuricurvum</taxon>
    </lineage>
</organism>
<dbReference type="KEGG" id="sku:Sulku_2445"/>
<dbReference type="Proteomes" id="UP000008721">
    <property type="component" value="Chromosome"/>
</dbReference>
<dbReference type="EMBL" id="CP002355">
    <property type="protein sequence ID" value="ADR35104.1"/>
    <property type="molecule type" value="Genomic_DNA"/>
</dbReference>
<keyword evidence="2" id="KW-1185">Reference proteome</keyword>
<dbReference type="STRING" id="709032.Sulku_2445"/>
<proteinExistence type="predicted"/>
<dbReference type="HOGENOM" id="CLU_1359804_0_0_7"/>
<accession>E4TYU4</accession>
<sequence>MQNRPTEDQIRTQFVTSLMNYFKIEEDVFLRSHIDELIRPISPSRYSSFLNRLSSRDMPYKTAFEKIALIASEFEDEALSPIDQEAQERTQKLYTLMYDLHRDISLIRDGDKSALERFEAIRFTSIKRSGEEKPLLDETDINVVKTLTKRWIYDYVSLDRSLFDARVLHEYRNEILRREREKNETLAAPLKAKLISSAKRS</sequence>